<name>A0A518EYL2_9BACT</name>
<keyword evidence="2" id="KW-1185">Reference proteome</keyword>
<dbReference type="OrthoDB" id="9810950at2"/>
<reference evidence="1 2" key="1">
    <citation type="submission" date="2019-02" db="EMBL/GenBank/DDBJ databases">
        <title>Deep-cultivation of Planctomycetes and their phenomic and genomic characterization uncovers novel biology.</title>
        <authorList>
            <person name="Wiegand S."/>
            <person name="Jogler M."/>
            <person name="Boedeker C."/>
            <person name="Pinto D."/>
            <person name="Vollmers J."/>
            <person name="Rivas-Marin E."/>
            <person name="Kohn T."/>
            <person name="Peeters S.H."/>
            <person name="Heuer A."/>
            <person name="Rast P."/>
            <person name="Oberbeckmann S."/>
            <person name="Bunk B."/>
            <person name="Jeske O."/>
            <person name="Meyerdierks A."/>
            <person name="Storesund J.E."/>
            <person name="Kallscheuer N."/>
            <person name="Luecker S."/>
            <person name="Lage O.M."/>
            <person name="Pohl T."/>
            <person name="Merkel B.J."/>
            <person name="Hornburger P."/>
            <person name="Mueller R.-W."/>
            <person name="Bruemmer F."/>
            <person name="Labrenz M."/>
            <person name="Spormann A.M."/>
            <person name="Op den Camp H."/>
            <person name="Overmann J."/>
            <person name="Amann R."/>
            <person name="Jetten M.S.M."/>
            <person name="Mascher T."/>
            <person name="Medema M.H."/>
            <person name="Devos D.P."/>
            <person name="Kaster A.-K."/>
            <person name="Ovreas L."/>
            <person name="Rohde M."/>
            <person name="Galperin M.Y."/>
            <person name="Jogler C."/>
        </authorList>
    </citation>
    <scope>NUCLEOTIDE SEQUENCE [LARGE SCALE GENOMIC DNA]</scope>
    <source>
        <strain evidence="1 2">Poly30</strain>
    </source>
</reference>
<dbReference type="Proteomes" id="UP000320390">
    <property type="component" value="Chromosome"/>
</dbReference>
<protein>
    <submittedName>
        <fullName evidence="1">Processive diacylglycerol beta-glucosyltransferase</fullName>
    </submittedName>
</protein>
<evidence type="ECO:0000313" key="2">
    <source>
        <dbReference type="Proteomes" id="UP000320390"/>
    </source>
</evidence>
<accession>A0A518EYL2</accession>
<gene>
    <name evidence="1" type="primary">ugtP</name>
    <name evidence="1" type="ORF">Poly30_47360</name>
</gene>
<dbReference type="AlphaFoldDB" id="A0A518EYL2"/>
<dbReference type="EMBL" id="CP036434">
    <property type="protein sequence ID" value="QDV09179.1"/>
    <property type="molecule type" value="Genomic_DNA"/>
</dbReference>
<dbReference type="SUPFAM" id="SSF53756">
    <property type="entry name" value="UDP-Glycosyltransferase/glycogen phosphorylase"/>
    <property type="match status" value="1"/>
</dbReference>
<dbReference type="Gene3D" id="3.40.50.2000">
    <property type="entry name" value="Glycogen Phosphorylase B"/>
    <property type="match status" value="1"/>
</dbReference>
<organism evidence="1 2">
    <name type="scientific">Saltatorellus ferox</name>
    <dbReference type="NCBI Taxonomy" id="2528018"/>
    <lineage>
        <taxon>Bacteria</taxon>
        <taxon>Pseudomonadati</taxon>
        <taxon>Planctomycetota</taxon>
        <taxon>Planctomycetia</taxon>
        <taxon>Planctomycetia incertae sedis</taxon>
        <taxon>Saltatorellus</taxon>
    </lineage>
</organism>
<dbReference type="RefSeq" id="WP_145203123.1">
    <property type="nucleotide sequence ID" value="NZ_CP036434.1"/>
</dbReference>
<sequence>MNRPSTRTAGGAVGALEAEIALLPRPLLILSTAVGRGMYSIGEALHERAEGEVEHRAVEDFLPPSAMREDVERYRAISSRFPLLLHLPYRVPLIYQRKLLRERHLRTTDLTALSAHLETGGFGSVLAVSHRPTFWAALAKERAGLDVSIVGLSGEYGSSLGWRYVPWSSIQRFLTPVPASELRFAVPAPTTVQLVPLPARAEYEALASEPGDPNAALVVCGLWGQGRIDRILKELRGISPELTFHAVCGENDALRRTIESACDPRVRAYGVVPSLAPILRECASVITKPGIATVLETHAARRAMFLIPGMPVAEDNNLRFALHHMGALRYSRDAFRGWLEAAEFPPEDTACRASVR</sequence>
<proteinExistence type="predicted"/>
<evidence type="ECO:0000313" key="1">
    <source>
        <dbReference type="EMBL" id="QDV09179.1"/>
    </source>
</evidence>
<keyword evidence="1" id="KW-0808">Transferase</keyword>
<dbReference type="GO" id="GO:0016740">
    <property type="term" value="F:transferase activity"/>
    <property type="evidence" value="ECO:0007669"/>
    <property type="project" value="UniProtKB-KW"/>
</dbReference>